<dbReference type="InterPro" id="IPR036737">
    <property type="entry name" value="OmpA-like_sf"/>
</dbReference>
<dbReference type="InterPro" id="IPR050330">
    <property type="entry name" value="Bact_OuterMem_StrucFunc"/>
</dbReference>
<reference evidence="4" key="2">
    <citation type="submission" date="2021-04" db="EMBL/GenBank/DDBJ databases">
        <authorList>
            <person name="Gilroy R."/>
        </authorList>
    </citation>
    <scope>NUCLEOTIDE SEQUENCE</scope>
    <source>
        <strain evidence="4">ChiHjej12B11-16260</strain>
    </source>
</reference>
<protein>
    <submittedName>
        <fullName evidence="4">OmpA family protein</fullName>
    </submittedName>
</protein>
<dbReference type="PANTHER" id="PTHR30329">
    <property type="entry name" value="STATOR ELEMENT OF FLAGELLAR MOTOR COMPLEX"/>
    <property type="match status" value="1"/>
</dbReference>
<organism evidence="4 5">
    <name type="scientific">Candidatus Barnesiella excrementipullorum</name>
    <dbReference type="NCBI Taxonomy" id="2838479"/>
    <lineage>
        <taxon>Bacteria</taxon>
        <taxon>Pseudomonadati</taxon>
        <taxon>Bacteroidota</taxon>
        <taxon>Bacteroidia</taxon>
        <taxon>Bacteroidales</taxon>
        <taxon>Barnesiellaceae</taxon>
        <taxon>Barnesiella</taxon>
    </lineage>
</organism>
<keyword evidence="2" id="KW-0732">Signal</keyword>
<evidence type="ECO:0000313" key="5">
    <source>
        <dbReference type="Proteomes" id="UP000824246"/>
    </source>
</evidence>
<evidence type="ECO:0000259" key="3">
    <source>
        <dbReference type="PROSITE" id="PS51123"/>
    </source>
</evidence>
<dbReference type="Pfam" id="PF00691">
    <property type="entry name" value="OmpA"/>
    <property type="match status" value="1"/>
</dbReference>
<evidence type="ECO:0000256" key="1">
    <source>
        <dbReference type="PROSITE-ProRule" id="PRU00473"/>
    </source>
</evidence>
<dbReference type="InterPro" id="IPR006665">
    <property type="entry name" value="OmpA-like"/>
</dbReference>
<evidence type="ECO:0000256" key="2">
    <source>
        <dbReference type="SAM" id="SignalP"/>
    </source>
</evidence>
<gene>
    <name evidence="4" type="ORF">H9982_06600</name>
</gene>
<dbReference type="PANTHER" id="PTHR30329:SF21">
    <property type="entry name" value="LIPOPROTEIN YIAD-RELATED"/>
    <property type="match status" value="1"/>
</dbReference>
<feature type="chain" id="PRO_5039667224" evidence="2">
    <location>
        <begin position="28"/>
        <end position="389"/>
    </location>
</feature>
<dbReference type="GO" id="GO:0016020">
    <property type="term" value="C:membrane"/>
    <property type="evidence" value="ECO:0007669"/>
    <property type="project" value="UniProtKB-UniRule"/>
</dbReference>
<reference evidence="4" key="1">
    <citation type="journal article" date="2021" name="PeerJ">
        <title>Extensive microbial diversity within the chicken gut microbiome revealed by metagenomics and culture.</title>
        <authorList>
            <person name="Gilroy R."/>
            <person name="Ravi A."/>
            <person name="Getino M."/>
            <person name="Pursley I."/>
            <person name="Horton D.L."/>
            <person name="Alikhan N.F."/>
            <person name="Baker D."/>
            <person name="Gharbi K."/>
            <person name="Hall N."/>
            <person name="Watson M."/>
            <person name="Adriaenssens E.M."/>
            <person name="Foster-Nyarko E."/>
            <person name="Jarju S."/>
            <person name="Secka A."/>
            <person name="Antonio M."/>
            <person name="Oren A."/>
            <person name="Chaudhuri R.R."/>
            <person name="La Ragione R."/>
            <person name="Hildebrand F."/>
            <person name="Pallen M.J."/>
        </authorList>
    </citation>
    <scope>NUCLEOTIDE SEQUENCE</scope>
    <source>
        <strain evidence="4">ChiHjej12B11-16260</strain>
    </source>
</reference>
<dbReference type="PROSITE" id="PS51123">
    <property type="entry name" value="OMPA_2"/>
    <property type="match status" value="1"/>
</dbReference>
<dbReference type="Gene3D" id="3.30.1330.60">
    <property type="entry name" value="OmpA-like domain"/>
    <property type="match status" value="1"/>
</dbReference>
<name>A0A9D1VS56_9BACT</name>
<sequence length="389" mass="43151">MRMKLIPYRVAAVAVVALLASQPAAKAQVMVEEEVVEWLPGKPHYYAESALDNWYISAGAGTQTFFTEHEGDPKFTLAMNFAVGKWFTPNLGFRMSAMAGQLQYNQPGHVASMKYTAAYMDVLWNMTAACCGYNENRVFSFIPFIGLGAAYGWDHSNGLKHSYALPVTGGFKINFRLAHYVDLFMEARATGFTDQFNGIVRGRQIEMVASAVAGITFKFRHDRFKAYDAYADRLAIAELNRRTNQLRAELEACRSRKIECPPCPEATVEEVVVVQPAPCQGTITASVAFDINSSTVSQREMVNVYNVAQWLKENPECNVTITGYADKGTGTAAYNMKLSKKRAESVAKLLTEKYGISSSRIQVVGEGSNIQPFPQDNNWNRIVIFTGGE</sequence>
<feature type="signal peptide" evidence="2">
    <location>
        <begin position="1"/>
        <end position="27"/>
    </location>
</feature>
<dbReference type="Proteomes" id="UP000824246">
    <property type="component" value="Unassembled WGS sequence"/>
</dbReference>
<dbReference type="EMBL" id="DXFB01000168">
    <property type="protein sequence ID" value="HIX45874.1"/>
    <property type="molecule type" value="Genomic_DNA"/>
</dbReference>
<evidence type="ECO:0000313" key="4">
    <source>
        <dbReference type="EMBL" id="HIX45874.1"/>
    </source>
</evidence>
<comment type="caution">
    <text evidence="4">The sequence shown here is derived from an EMBL/GenBank/DDBJ whole genome shotgun (WGS) entry which is preliminary data.</text>
</comment>
<dbReference type="AlphaFoldDB" id="A0A9D1VS56"/>
<dbReference type="SUPFAM" id="SSF103088">
    <property type="entry name" value="OmpA-like"/>
    <property type="match status" value="1"/>
</dbReference>
<accession>A0A9D1VS56</accession>
<feature type="domain" description="OmpA-like" evidence="3">
    <location>
        <begin position="276"/>
        <end position="389"/>
    </location>
</feature>
<dbReference type="CDD" id="cd07185">
    <property type="entry name" value="OmpA_C-like"/>
    <property type="match status" value="1"/>
</dbReference>
<keyword evidence="1" id="KW-0472">Membrane</keyword>
<proteinExistence type="predicted"/>